<dbReference type="GO" id="GO:0005886">
    <property type="term" value="C:plasma membrane"/>
    <property type="evidence" value="ECO:0007669"/>
    <property type="project" value="TreeGrafter"/>
</dbReference>
<name>A0A176W3W3_MARPO</name>
<evidence type="ECO:0000256" key="1">
    <source>
        <dbReference type="ARBA" id="ARBA00004141"/>
    </source>
</evidence>
<feature type="transmembrane region" description="Helical" evidence="8">
    <location>
        <begin position="267"/>
        <end position="287"/>
    </location>
</feature>
<dbReference type="GO" id="GO:0005385">
    <property type="term" value="F:zinc ion transmembrane transporter activity"/>
    <property type="evidence" value="ECO:0007669"/>
    <property type="project" value="InterPro"/>
</dbReference>
<evidence type="ECO:0000256" key="3">
    <source>
        <dbReference type="ARBA" id="ARBA00022448"/>
    </source>
</evidence>
<comment type="subcellular location">
    <subcellularLocation>
        <location evidence="1 8">Membrane</location>
        <topology evidence="1 8">Multi-pass membrane protein</topology>
    </subcellularLocation>
</comment>
<evidence type="ECO:0000256" key="6">
    <source>
        <dbReference type="ARBA" id="ARBA00023065"/>
    </source>
</evidence>
<feature type="transmembrane region" description="Helical" evidence="8">
    <location>
        <begin position="561"/>
        <end position="580"/>
    </location>
</feature>
<feature type="transmembrane region" description="Helical" evidence="8">
    <location>
        <begin position="592"/>
        <end position="611"/>
    </location>
</feature>
<dbReference type="Proteomes" id="UP000077202">
    <property type="component" value="Unassembled WGS sequence"/>
</dbReference>
<feature type="transmembrane region" description="Helical" evidence="8">
    <location>
        <begin position="299"/>
        <end position="320"/>
    </location>
</feature>
<keyword evidence="6 8" id="KW-0406">Ion transport</keyword>
<comment type="caution">
    <text evidence="10">The sequence shown here is derived from an EMBL/GenBank/DDBJ whole genome shotgun (WGS) entry which is preliminary data.</text>
</comment>
<keyword evidence="3 8" id="KW-0813">Transport</keyword>
<proteinExistence type="inferred from homology"/>
<sequence>MTLGRCGLEGDVNIRRGAESAKGPQRSSEKKYFSRAGARMAIGTRVAAGESGEFDGPRGRGARAREKDERARGRRKRTNRTGDSRKCRHRLVSCLEARQWFGVWSPPAGVSFSRARARERPTEQNQRRHVDFRRCLAVPPEASCSISISMVRVVPVSRDRLCSALPLCPRIWPPLPSAGMTFFSSSGRLPSFLFDFLSCSSQAFVRLRPPLGTEGMRVIIVLSSVDSDGNEGPERELQLVEVNIMSGCDAGGSFTCRNKESAIRLKIGAIVAILTASALGVALPLLGRNFKYLRTDGNYFFVAKAFAAGVILATGFVHMLPDAQKSLGSPCLPEHPWHKFPWFGFVAMMAALFTLLIDFVGTEFYERKHGVALHVGDQHSARIASDRFDDDSDDRRSNGEKVDGDGMHIVGMRAHAASHGHSHAEGHHGDIMSHDHMHHGHSHFNEGNGKEVSVRHIVISQVLELGIVAHSVIIGISLGVSNSPCNIRPLFAALCFHQFFEGFALGGCISQAGFKATSAAIMACFFAFTTPCGIALGIGIASSYNENSQSALIVEGLFDSVSAGILVYMSLVDLIAADFLSKRMKCDRQLQVFSYFALFAGAAAMSSLAIWA</sequence>
<dbReference type="PANTHER" id="PTHR11040:SF44">
    <property type="entry name" value="PROTEIN ZNTC-RELATED"/>
    <property type="match status" value="1"/>
</dbReference>
<evidence type="ECO:0000256" key="2">
    <source>
        <dbReference type="ARBA" id="ARBA00006939"/>
    </source>
</evidence>
<keyword evidence="5 8" id="KW-1133">Transmembrane helix</keyword>
<protein>
    <submittedName>
        <fullName evidence="10">Uncharacterized protein</fullName>
    </submittedName>
</protein>
<dbReference type="PANTHER" id="PTHR11040">
    <property type="entry name" value="ZINC/IRON TRANSPORTER"/>
    <property type="match status" value="1"/>
</dbReference>
<evidence type="ECO:0000256" key="7">
    <source>
        <dbReference type="ARBA" id="ARBA00023136"/>
    </source>
</evidence>
<keyword evidence="4 8" id="KW-0812">Transmembrane</keyword>
<reference evidence="10" key="1">
    <citation type="submission" date="2016-03" db="EMBL/GenBank/DDBJ databases">
        <title>Mechanisms controlling the formation of the plant cell surface in tip-growing cells are functionally conserved among land plants.</title>
        <authorList>
            <person name="Honkanen S."/>
            <person name="Jones V.A."/>
            <person name="Morieri G."/>
            <person name="Champion C."/>
            <person name="Hetherington A.J."/>
            <person name="Kelly S."/>
            <person name="Saint-Marcoux D."/>
            <person name="Proust H."/>
            <person name="Prescott H."/>
            <person name="Dolan L."/>
        </authorList>
    </citation>
    <scope>NUCLEOTIDE SEQUENCE [LARGE SCALE GENOMIC DNA]</scope>
    <source>
        <tissue evidence="10">Whole gametophyte</tissue>
    </source>
</reference>
<dbReference type="InterPro" id="IPR003689">
    <property type="entry name" value="ZIP"/>
</dbReference>
<organism evidence="10 11">
    <name type="scientific">Marchantia polymorpha subsp. ruderalis</name>
    <dbReference type="NCBI Taxonomy" id="1480154"/>
    <lineage>
        <taxon>Eukaryota</taxon>
        <taxon>Viridiplantae</taxon>
        <taxon>Streptophyta</taxon>
        <taxon>Embryophyta</taxon>
        <taxon>Marchantiophyta</taxon>
        <taxon>Marchantiopsida</taxon>
        <taxon>Marchantiidae</taxon>
        <taxon>Marchantiales</taxon>
        <taxon>Marchantiaceae</taxon>
        <taxon>Marchantia</taxon>
    </lineage>
</organism>
<accession>A0A176W3W3</accession>
<feature type="transmembrane region" description="Helical" evidence="8">
    <location>
        <begin position="521"/>
        <end position="541"/>
    </location>
</feature>
<feature type="compositionally biased region" description="Basic and acidic residues" evidence="9">
    <location>
        <begin position="55"/>
        <end position="71"/>
    </location>
</feature>
<evidence type="ECO:0000313" key="10">
    <source>
        <dbReference type="EMBL" id="OAE27699.1"/>
    </source>
</evidence>
<keyword evidence="11" id="KW-1185">Reference proteome</keyword>
<comment type="caution">
    <text evidence="8">Lacks conserved residue(s) required for the propagation of feature annotation.</text>
</comment>
<dbReference type="Pfam" id="PF02535">
    <property type="entry name" value="Zip"/>
    <property type="match status" value="1"/>
</dbReference>
<evidence type="ECO:0000256" key="8">
    <source>
        <dbReference type="RuleBase" id="RU362088"/>
    </source>
</evidence>
<evidence type="ECO:0000256" key="4">
    <source>
        <dbReference type="ARBA" id="ARBA00022692"/>
    </source>
</evidence>
<evidence type="ECO:0000256" key="9">
    <source>
        <dbReference type="SAM" id="MobiDB-lite"/>
    </source>
</evidence>
<keyword evidence="7 8" id="KW-0472">Membrane</keyword>
<feature type="region of interest" description="Disordered" evidence="9">
    <location>
        <begin position="47"/>
        <end position="84"/>
    </location>
</feature>
<evidence type="ECO:0000313" key="11">
    <source>
        <dbReference type="Proteomes" id="UP000077202"/>
    </source>
</evidence>
<dbReference type="AlphaFoldDB" id="A0A176W3W3"/>
<dbReference type="NCBIfam" id="TIGR00820">
    <property type="entry name" value="zip"/>
    <property type="match status" value="1"/>
</dbReference>
<feature type="transmembrane region" description="Helical" evidence="8">
    <location>
        <begin position="340"/>
        <end position="360"/>
    </location>
</feature>
<dbReference type="EMBL" id="LVLJ01001848">
    <property type="protein sequence ID" value="OAE27699.1"/>
    <property type="molecule type" value="Genomic_DNA"/>
</dbReference>
<feature type="region of interest" description="Disordered" evidence="9">
    <location>
        <begin position="16"/>
        <end position="35"/>
    </location>
</feature>
<gene>
    <name evidence="10" type="ORF">AXG93_1080s1160</name>
</gene>
<dbReference type="InterPro" id="IPR004698">
    <property type="entry name" value="Zn/Fe_permease_fun/pln"/>
</dbReference>
<comment type="similarity">
    <text evidence="2 8">Belongs to the ZIP transporter (TC 2.A.5) family.</text>
</comment>
<evidence type="ECO:0000256" key="5">
    <source>
        <dbReference type="ARBA" id="ARBA00022989"/>
    </source>
</evidence>